<accession>A0A6G1JAB5</accession>
<dbReference type="Pfam" id="PF13424">
    <property type="entry name" value="TPR_12"/>
    <property type="match status" value="1"/>
</dbReference>
<evidence type="ECO:0000313" key="5">
    <source>
        <dbReference type="Proteomes" id="UP000799291"/>
    </source>
</evidence>
<dbReference type="PANTHER" id="PTHR45641:SF19">
    <property type="entry name" value="NEPHROCYSTIN-3"/>
    <property type="match status" value="1"/>
</dbReference>
<evidence type="ECO:0000256" key="2">
    <source>
        <dbReference type="ARBA" id="ARBA00022803"/>
    </source>
</evidence>
<dbReference type="EMBL" id="MU005575">
    <property type="protein sequence ID" value="KAF2687472.1"/>
    <property type="molecule type" value="Genomic_DNA"/>
</dbReference>
<sequence length="221" mass="25225">MAFIRLLQREPNGEIVFREPTSGDVPAYAILSHTWGKEEVIFEDMEANADISKTELFFVDGKVDRDGLDWAFHNLGDFYADQGKLAEAEEMYIRALKGKEEALGLDHTSTLNTVNNLGNLYVGQGKLAEAEKMYIRALQGYEKVLGLDLAASYVPALHRAYNMGLLFAEKGDRDEARRMYTRALAGYRNVFGINHREYQNIDYVDDITAYTEYRYFDDTCL</sequence>
<reference evidence="4" key="1">
    <citation type="journal article" date="2020" name="Stud. Mycol.">
        <title>101 Dothideomycetes genomes: a test case for predicting lifestyles and emergence of pathogens.</title>
        <authorList>
            <person name="Haridas S."/>
            <person name="Albert R."/>
            <person name="Binder M."/>
            <person name="Bloem J."/>
            <person name="Labutti K."/>
            <person name="Salamov A."/>
            <person name="Andreopoulos B."/>
            <person name="Baker S."/>
            <person name="Barry K."/>
            <person name="Bills G."/>
            <person name="Bluhm B."/>
            <person name="Cannon C."/>
            <person name="Castanera R."/>
            <person name="Culley D."/>
            <person name="Daum C."/>
            <person name="Ezra D."/>
            <person name="Gonzalez J."/>
            <person name="Henrissat B."/>
            <person name="Kuo A."/>
            <person name="Liang C."/>
            <person name="Lipzen A."/>
            <person name="Lutzoni F."/>
            <person name="Magnuson J."/>
            <person name="Mondo S."/>
            <person name="Nolan M."/>
            <person name="Ohm R."/>
            <person name="Pangilinan J."/>
            <person name="Park H.-J."/>
            <person name="Ramirez L."/>
            <person name="Alfaro M."/>
            <person name="Sun H."/>
            <person name="Tritt A."/>
            <person name="Yoshinaga Y."/>
            <person name="Zwiers L.-H."/>
            <person name="Turgeon B."/>
            <person name="Goodwin S."/>
            <person name="Spatafora J."/>
            <person name="Crous P."/>
            <person name="Grigoriev I."/>
        </authorList>
    </citation>
    <scope>NUCLEOTIDE SEQUENCE</scope>
    <source>
        <strain evidence="4">CBS 122367</strain>
    </source>
</reference>
<dbReference type="SMART" id="SM00028">
    <property type="entry name" value="TPR"/>
    <property type="match status" value="3"/>
</dbReference>
<keyword evidence="5" id="KW-1185">Reference proteome</keyword>
<keyword evidence="1" id="KW-0677">Repeat</keyword>
<dbReference type="SUPFAM" id="SSF48452">
    <property type="entry name" value="TPR-like"/>
    <property type="match status" value="1"/>
</dbReference>
<keyword evidence="2 3" id="KW-0802">TPR repeat</keyword>
<dbReference type="Gene3D" id="1.25.40.10">
    <property type="entry name" value="Tetratricopeptide repeat domain"/>
    <property type="match status" value="1"/>
</dbReference>
<dbReference type="PROSITE" id="PS50005">
    <property type="entry name" value="TPR"/>
    <property type="match status" value="1"/>
</dbReference>
<gene>
    <name evidence="4" type="ORF">K458DRAFT_386288</name>
</gene>
<organism evidence="4 5">
    <name type="scientific">Lentithecium fluviatile CBS 122367</name>
    <dbReference type="NCBI Taxonomy" id="1168545"/>
    <lineage>
        <taxon>Eukaryota</taxon>
        <taxon>Fungi</taxon>
        <taxon>Dikarya</taxon>
        <taxon>Ascomycota</taxon>
        <taxon>Pezizomycotina</taxon>
        <taxon>Dothideomycetes</taxon>
        <taxon>Pleosporomycetidae</taxon>
        <taxon>Pleosporales</taxon>
        <taxon>Massarineae</taxon>
        <taxon>Lentitheciaceae</taxon>
        <taxon>Lentithecium</taxon>
    </lineage>
</organism>
<name>A0A6G1JAB5_9PLEO</name>
<dbReference type="Pfam" id="PF13374">
    <property type="entry name" value="TPR_10"/>
    <property type="match status" value="1"/>
</dbReference>
<dbReference type="PANTHER" id="PTHR45641">
    <property type="entry name" value="TETRATRICOPEPTIDE REPEAT PROTEIN (AFU_ORTHOLOGUE AFUA_6G03870)"/>
    <property type="match status" value="1"/>
</dbReference>
<evidence type="ECO:0000256" key="1">
    <source>
        <dbReference type="ARBA" id="ARBA00022737"/>
    </source>
</evidence>
<proteinExistence type="predicted"/>
<protein>
    <submittedName>
        <fullName evidence="4">Uncharacterized protein</fullName>
    </submittedName>
</protein>
<dbReference type="InterPro" id="IPR019734">
    <property type="entry name" value="TPR_rpt"/>
</dbReference>
<dbReference type="Proteomes" id="UP000799291">
    <property type="component" value="Unassembled WGS sequence"/>
</dbReference>
<dbReference type="AlphaFoldDB" id="A0A6G1JAB5"/>
<evidence type="ECO:0000256" key="3">
    <source>
        <dbReference type="PROSITE-ProRule" id="PRU00339"/>
    </source>
</evidence>
<dbReference type="OrthoDB" id="626167at2759"/>
<evidence type="ECO:0000313" key="4">
    <source>
        <dbReference type="EMBL" id="KAF2687472.1"/>
    </source>
</evidence>
<dbReference type="InterPro" id="IPR011990">
    <property type="entry name" value="TPR-like_helical_dom_sf"/>
</dbReference>
<feature type="repeat" description="TPR" evidence="3">
    <location>
        <begin position="69"/>
        <end position="102"/>
    </location>
</feature>